<evidence type="ECO:0000256" key="1">
    <source>
        <dbReference type="ARBA" id="ARBA00004922"/>
    </source>
</evidence>
<feature type="domain" description="O-GlcNAc transferase C-terminal" evidence="5">
    <location>
        <begin position="38"/>
        <end position="196"/>
    </location>
</feature>
<dbReference type="STRING" id="1121937.GCA_000423125_00649"/>
<accession>A0A3C1KK55</accession>
<evidence type="ECO:0000259" key="5">
    <source>
        <dbReference type="Pfam" id="PF13844"/>
    </source>
</evidence>
<dbReference type="Proteomes" id="UP000259273">
    <property type="component" value="Unassembled WGS sequence"/>
</dbReference>
<dbReference type="AlphaFoldDB" id="A0A3C1KK55"/>
<gene>
    <name evidence="6" type="ORF">DCP75_05045</name>
</gene>
<comment type="caution">
    <text evidence="6">The sequence shown here is derived from an EMBL/GenBank/DDBJ whole genome shotgun (WGS) entry which is preliminary data.</text>
</comment>
<keyword evidence="3" id="KW-0677">Repeat</keyword>
<dbReference type="EMBL" id="DMND01000073">
    <property type="protein sequence ID" value="HAN27077.1"/>
    <property type="molecule type" value="Genomic_DNA"/>
</dbReference>
<feature type="domain" description="O-GlcNAc transferase C-terminal" evidence="5">
    <location>
        <begin position="204"/>
        <end position="388"/>
    </location>
</feature>
<dbReference type="GO" id="GO:0016740">
    <property type="term" value="F:transferase activity"/>
    <property type="evidence" value="ECO:0007669"/>
    <property type="project" value="UniProtKB-KW"/>
</dbReference>
<comment type="pathway">
    <text evidence="1">Protein modification; protein glycosylation.</text>
</comment>
<proteinExistence type="predicted"/>
<keyword evidence="2" id="KW-0808">Transferase</keyword>
<dbReference type="Pfam" id="PF13844">
    <property type="entry name" value="Glyco_transf_41"/>
    <property type="match status" value="2"/>
</dbReference>
<evidence type="ECO:0000256" key="4">
    <source>
        <dbReference type="ARBA" id="ARBA00022803"/>
    </source>
</evidence>
<dbReference type="PANTHER" id="PTHR44998">
    <property type="match status" value="1"/>
</dbReference>
<organism evidence="6 7">
    <name type="scientific">Haliea salexigens</name>
    <dbReference type="NCBI Taxonomy" id="287487"/>
    <lineage>
        <taxon>Bacteria</taxon>
        <taxon>Pseudomonadati</taxon>
        <taxon>Pseudomonadota</taxon>
        <taxon>Gammaproteobacteria</taxon>
        <taxon>Cellvibrionales</taxon>
        <taxon>Halieaceae</taxon>
        <taxon>Haliea</taxon>
    </lineage>
</organism>
<dbReference type="PANTHER" id="PTHR44998:SF1">
    <property type="entry name" value="UDP-N-ACETYLGLUCOSAMINE--PEPTIDE N-ACETYLGLUCOSAMINYLTRANSFERASE 110 KDA SUBUNIT"/>
    <property type="match status" value="1"/>
</dbReference>
<dbReference type="InterPro" id="IPR029489">
    <property type="entry name" value="OGT/SEC/SPY_C"/>
</dbReference>
<dbReference type="Gene3D" id="3.40.50.2000">
    <property type="entry name" value="Glycogen Phosphorylase B"/>
    <property type="match status" value="1"/>
</dbReference>
<name>A0A3C1KK55_9GAMM</name>
<dbReference type="Gene3D" id="3.40.50.11380">
    <property type="match status" value="1"/>
</dbReference>
<evidence type="ECO:0000256" key="2">
    <source>
        <dbReference type="ARBA" id="ARBA00022679"/>
    </source>
</evidence>
<evidence type="ECO:0000313" key="7">
    <source>
        <dbReference type="Proteomes" id="UP000259273"/>
    </source>
</evidence>
<evidence type="ECO:0000313" key="6">
    <source>
        <dbReference type="EMBL" id="HAN27077.1"/>
    </source>
</evidence>
<sequence>FPVLAVLDSPALQQQAAACYAQARYPRSAALGEFSAPAPDGRIRVGYYSADFREHATTHLLLETLESHDAARFECYGFGFGPVATDAMSERITGAFHRFIDVNDMTDLQVAALSREWGIDIAVDLKGYTRDSRPGLFAAGCAPVQVNYLGYPGTMASGYHDYILADATVIPPAHRAWYTEQVVYLPGCYQANDSRRALVADTADRMAQGLPQHGFVFCCFNNNYKILPTTFACWMRILQAVEGSVLWLLEDNSAASAQLREAAHGHGVDPERLVFAPRTDPAAHLARHGAADLFLDTWPCNAHTTASDALWAGLPLLTLQGESFAGRVAASLLRALQLPELIATNVEDYEQCAIAMAGNPAGLARLRERLASQKGHSALFDGRAMARNLEAAYGAMYERHRAGLAPTPLAVDAQGHCEPVAEGADADA</sequence>
<reference evidence="6 7" key="1">
    <citation type="journal article" date="2018" name="Nat. Biotechnol.">
        <title>A standardized bacterial taxonomy based on genome phylogeny substantially revises the tree of life.</title>
        <authorList>
            <person name="Parks D.H."/>
            <person name="Chuvochina M."/>
            <person name="Waite D.W."/>
            <person name="Rinke C."/>
            <person name="Skarshewski A."/>
            <person name="Chaumeil P.A."/>
            <person name="Hugenholtz P."/>
        </authorList>
    </citation>
    <scope>NUCLEOTIDE SEQUENCE [LARGE SCALE GENOMIC DNA]</scope>
    <source>
        <strain evidence="6">UBA9158</strain>
    </source>
</reference>
<keyword evidence="4" id="KW-0802">TPR repeat</keyword>
<evidence type="ECO:0000256" key="3">
    <source>
        <dbReference type="ARBA" id="ARBA00022737"/>
    </source>
</evidence>
<protein>
    <recommendedName>
        <fullName evidence="5">O-GlcNAc transferase C-terminal domain-containing protein</fullName>
    </recommendedName>
</protein>
<feature type="non-terminal residue" evidence="6">
    <location>
        <position position="1"/>
    </location>
</feature>